<accession>A0A2K4Y705</accession>
<keyword evidence="3" id="KW-1185">Reference proteome</keyword>
<protein>
    <submittedName>
        <fullName evidence="2">Secretion protein EspK</fullName>
    </submittedName>
</protein>
<dbReference type="AlphaFoldDB" id="A0A2K4Y705"/>
<comment type="caution">
    <text evidence="2">The sequence shown here is derived from an EMBL/GenBank/DDBJ whole genome shotgun (WGS) entry which is preliminary data.</text>
</comment>
<evidence type="ECO:0000313" key="3">
    <source>
        <dbReference type="Proteomes" id="UP000236318"/>
    </source>
</evidence>
<feature type="non-terminal residue" evidence="2">
    <location>
        <position position="1"/>
    </location>
</feature>
<reference evidence="2" key="1">
    <citation type="submission" date="2018-01" db="EMBL/GenBank/DDBJ databases">
        <authorList>
            <consortium name="Urmite Genomes"/>
        </authorList>
    </citation>
    <scope>NUCLEOTIDE SEQUENCE [LARGE SCALE GENOMIC DNA]</scope>
    <source>
        <strain evidence="2">AFP003</strain>
    </source>
</reference>
<gene>
    <name evidence="2" type="ORF">MAAFP003_1227</name>
</gene>
<feature type="compositionally biased region" description="Low complexity" evidence="1">
    <location>
        <begin position="16"/>
        <end position="30"/>
    </location>
</feature>
<dbReference type="Proteomes" id="UP000236318">
    <property type="component" value="Unassembled WGS sequence"/>
</dbReference>
<sequence length="329" mass="34745">VWSGGAVPAVGGGAGRVSPGQSSGVRPAAATRRRAPRDDRVAQSRDAAHVAEVAGVAAIPVSPARLERDAVAEAATADAARRRGADPLQLARRIAAALNAPLGDRPPDFGFFWVTGVTTDGAIVVANSYGLAYIPDGVQLPERVCMATADDAIPPAERARWATYPVVAVQSWATQRDMTLRAVIATEEQLADSDPGVAKVVLNADDIPDSGGMVGRSRLEVVNPEAAERLAQTPDARLRELLPPAEANPPADERFMKWLQVMKPMVSNDPRRQAPHLQAFAAYVAHAQHVVRGDAHAAADPAELRSAIADWLYWNNLAGLLDAALSPVS</sequence>
<name>A0A2K4Y705_9MYCO</name>
<feature type="region of interest" description="Disordered" evidence="1">
    <location>
        <begin position="1"/>
        <end position="42"/>
    </location>
</feature>
<proteinExistence type="predicted"/>
<organism evidence="2 3">
    <name type="scientific">Mycobacterium ahvazicum</name>
    <dbReference type="NCBI Taxonomy" id="1964395"/>
    <lineage>
        <taxon>Bacteria</taxon>
        <taxon>Bacillati</taxon>
        <taxon>Actinomycetota</taxon>
        <taxon>Actinomycetes</taxon>
        <taxon>Mycobacteriales</taxon>
        <taxon>Mycobacteriaceae</taxon>
        <taxon>Mycobacterium</taxon>
        <taxon>Mycobacterium simiae complex</taxon>
    </lineage>
</organism>
<evidence type="ECO:0000256" key="1">
    <source>
        <dbReference type="SAM" id="MobiDB-lite"/>
    </source>
</evidence>
<dbReference type="EMBL" id="FXEG02000002">
    <property type="protein sequence ID" value="SOX52561.1"/>
    <property type="molecule type" value="Genomic_DNA"/>
</dbReference>
<evidence type="ECO:0000313" key="2">
    <source>
        <dbReference type="EMBL" id="SOX52561.1"/>
    </source>
</evidence>